<reference evidence="2 3" key="2">
    <citation type="submission" date="2020-03" db="EMBL/GenBank/DDBJ databases">
        <authorList>
            <person name="Ichikawa N."/>
            <person name="Kimura A."/>
            <person name="Kitahashi Y."/>
            <person name="Uohara A."/>
        </authorList>
    </citation>
    <scope>NUCLEOTIDE SEQUENCE [LARGE SCALE GENOMIC DNA]</scope>
    <source>
        <strain evidence="2 3">NBRC 105367</strain>
    </source>
</reference>
<dbReference type="KEGG" id="psuu:Psuf_072810"/>
<evidence type="ECO:0000313" key="3">
    <source>
        <dbReference type="Proteomes" id="UP000503011"/>
    </source>
</evidence>
<sequence>MRLETAGSTQLPATTTVESTRLSRPYTVDGLAGPGRLRVRVSNAAAASDLEVQFAYQVVA</sequence>
<accession>A0A6F8YVK5</accession>
<dbReference type="RefSeq" id="WP_173162034.1">
    <property type="nucleotide sequence ID" value="NZ_AP022871.1"/>
</dbReference>
<keyword evidence="3" id="KW-1185">Reference proteome</keyword>
<organism evidence="2 3">
    <name type="scientific">Phytohabitans suffuscus</name>
    <dbReference type="NCBI Taxonomy" id="624315"/>
    <lineage>
        <taxon>Bacteria</taxon>
        <taxon>Bacillati</taxon>
        <taxon>Actinomycetota</taxon>
        <taxon>Actinomycetes</taxon>
        <taxon>Micromonosporales</taxon>
        <taxon>Micromonosporaceae</taxon>
    </lineage>
</organism>
<feature type="region of interest" description="Disordered" evidence="1">
    <location>
        <begin position="1"/>
        <end position="20"/>
    </location>
</feature>
<evidence type="ECO:0000256" key="1">
    <source>
        <dbReference type="SAM" id="MobiDB-lite"/>
    </source>
</evidence>
<gene>
    <name evidence="2" type="ORF">Psuf_072810</name>
</gene>
<proteinExistence type="predicted"/>
<name>A0A6F8YVK5_9ACTN</name>
<dbReference type="AlphaFoldDB" id="A0A6F8YVK5"/>
<dbReference type="Proteomes" id="UP000503011">
    <property type="component" value="Chromosome"/>
</dbReference>
<reference evidence="2 3" key="1">
    <citation type="submission" date="2020-03" db="EMBL/GenBank/DDBJ databases">
        <title>Whole genome shotgun sequence of Phytohabitans suffuscus NBRC 105367.</title>
        <authorList>
            <person name="Komaki H."/>
            <person name="Tamura T."/>
        </authorList>
    </citation>
    <scope>NUCLEOTIDE SEQUENCE [LARGE SCALE GENOMIC DNA]</scope>
    <source>
        <strain evidence="2 3">NBRC 105367</strain>
    </source>
</reference>
<evidence type="ECO:0000313" key="2">
    <source>
        <dbReference type="EMBL" id="BCB89968.1"/>
    </source>
</evidence>
<protein>
    <submittedName>
        <fullName evidence="2">Uncharacterized protein</fullName>
    </submittedName>
</protein>
<dbReference type="EMBL" id="AP022871">
    <property type="protein sequence ID" value="BCB89968.1"/>
    <property type="molecule type" value="Genomic_DNA"/>
</dbReference>